<accession>A0A850GZN8</accession>
<dbReference type="InterPro" id="IPR001789">
    <property type="entry name" value="Sig_transdc_resp-reg_receiver"/>
</dbReference>
<dbReference type="PRINTS" id="PR01590">
    <property type="entry name" value="HTHFIS"/>
</dbReference>
<feature type="domain" description="Sigma-54 factor interaction" evidence="9">
    <location>
        <begin position="151"/>
        <end position="380"/>
    </location>
</feature>
<dbReference type="AlphaFoldDB" id="A0A850GZN8"/>
<dbReference type="InterPro" id="IPR009057">
    <property type="entry name" value="Homeodomain-like_sf"/>
</dbReference>
<keyword evidence="12" id="KW-1185">Reference proteome</keyword>
<dbReference type="PROSITE" id="PS50110">
    <property type="entry name" value="RESPONSE_REGULATORY"/>
    <property type="match status" value="1"/>
</dbReference>
<evidence type="ECO:0000256" key="3">
    <source>
        <dbReference type="ARBA" id="ARBA00023012"/>
    </source>
</evidence>
<dbReference type="GO" id="GO:0043565">
    <property type="term" value="F:sequence-specific DNA binding"/>
    <property type="evidence" value="ECO:0007669"/>
    <property type="project" value="InterPro"/>
</dbReference>
<dbReference type="GO" id="GO:0000160">
    <property type="term" value="P:phosphorelay signal transduction system"/>
    <property type="evidence" value="ECO:0007669"/>
    <property type="project" value="UniProtKB-KW"/>
</dbReference>
<dbReference type="InterPro" id="IPR058031">
    <property type="entry name" value="AAA_lid_NorR"/>
</dbReference>
<dbReference type="InterPro" id="IPR027417">
    <property type="entry name" value="P-loop_NTPase"/>
</dbReference>
<evidence type="ECO:0000256" key="8">
    <source>
        <dbReference type="PROSITE-ProRule" id="PRU00169"/>
    </source>
</evidence>
<dbReference type="PANTHER" id="PTHR32071">
    <property type="entry name" value="TRANSCRIPTIONAL REGULATORY PROTEIN"/>
    <property type="match status" value="1"/>
</dbReference>
<dbReference type="InterPro" id="IPR025944">
    <property type="entry name" value="Sigma_54_int_dom_CS"/>
</dbReference>
<keyword evidence="2" id="KW-0067">ATP-binding</keyword>
<evidence type="ECO:0000256" key="5">
    <source>
        <dbReference type="ARBA" id="ARBA00023125"/>
    </source>
</evidence>
<evidence type="ECO:0000256" key="2">
    <source>
        <dbReference type="ARBA" id="ARBA00022840"/>
    </source>
</evidence>
<feature type="domain" description="Response regulatory" evidence="10">
    <location>
        <begin position="8"/>
        <end position="125"/>
    </location>
</feature>
<dbReference type="InterPro" id="IPR014264">
    <property type="entry name" value="PEP-CTERM_resp_reg"/>
</dbReference>
<evidence type="ECO:0000259" key="10">
    <source>
        <dbReference type="PROSITE" id="PS50110"/>
    </source>
</evidence>
<reference evidence="11 12" key="1">
    <citation type="submission" date="2020-06" db="EMBL/GenBank/DDBJ databases">
        <title>Altererythrobacter sp. HHU K3-1.</title>
        <authorList>
            <person name="Zhang D."/>
            <person name="Xue H."/>
        </authorList>
    </citation>
    <scope>NUCLEOTIDE SEQUENCE [LARGE SCALE GENOMIC DNA]</scope>
    <source>
        <strain evidence="11 12">HHU K3-1</strain>
    </source>
</reference>
<dbReference type="Gene3D" id="3.40.50.300">
    <property type="entry name" value="P-loop containing nucleotide triphosphate hydrolases"/>
    <property type="match status" value="1"/>
</dbReference>
<dbReference type="Pfam" id="PF25601">
    <property type="entry name" value="AAA_lid_14"/>
    <property type="match status" value="1"/>
</dbReference>
<dbReference type="Gene3D" id="3.40.50.2300">
    <property type="match status" value="1"/>
</dbReference>
<proteinExistence type="predicted"/>
<dbReference type="Pfam" id="PF00158">
    <property type="entry name" value="Sigma54_activat"/>
    <property type="match status" value="1"/>
</dbReference>
<dbReference type="GO" id="GO:0006355">
    <property type="term" value="P:regulation of DNA-templated transcription"/>
    <property type="evidence" value="ECO:0007669"/>
    <property type="project" value="InterPro"/>
</dbReference>
<dbReference type="Pfam" id="PF02954">
    <property type="entry name" value="HTH_8"/>
    <property type="match status" value="1"/>
</dbReference>
<evidence type="ECO:0000259" key="9">
    <source>
        <dbReference type="PROSITE" id="PS50045"/>
    </source>
</evidence>
<dbReference type="InterPro" id="IPR025943">
    <property type="entry name" value="Sigma_54_int_dom_ATP-bd_2"/>
</dbReference>
<dbReference type="SUPFAM" id="SSF46689">
    <property type="entry name" value="Homeodomain-like"/>
    <property type="match status" value="1"/>
</dbReference>
<protein>
    <submittedName>
        <fullName evidence="11">PEP-CTERM-box response regulator transcription factor</fullName>
    </submittedName>
</protein>
<dbReference type="RefSeq" id="WP_176265997.1">
    <property type="nucleotide sequence ID" value="NZ_JABWGV010000001.1"/>
</dbReference>
<dbReference type="PROSITE" id="PS00688">
    <property type="entry name" value="SIGMA54_INTERACT_3"/>
    <property type="match status" value="1"/>
</dbReference>
<dbReference type="NCBIfam" id="TIGR02915">
    <property type="entry name" value="PEP_resp_reg"/>
    <property type="match status" value="1"/>
</dbReference>
<dbReference type="SMART" id="SM00448">
    <property type="entry name" value="REC"/>
    <property type="match status" value="1"/>
</dbReference>
<dbReference type="Gene3D" id="1.10.8.60">
    <property type="match status" value="1"/>
</dbReference>
<sequence length="455" mass="49965">MSKEQKPKLLIVEDDAGLQAQLKWAYADFDVTIVGDRKSALAALRSENPAVVTLDLGLPPDPDGTSEGFAVLDAIVELSPQTKVIVASGHGERQSALDAIQRGAYDFYQKPVDIDVLGLIVERAYRLHQIEEENRRMAVRAGDDKLVLQRLLTDAPEMIKVARTIERVADTSASVLLLGASGTGKELLARGVHEESNRRDAEFVAINCAAIPENLLESELFGHEKGAFTGAVKTTEGKIERAAGGTLFLDEVGDIPLPLQVKLLRFLQERTIERIGGRKQIAVDTRLVCATHQNLEEMIAAGTFREDLYYRLAEIVIRIPSLAERPGDAVLLAKAFLSRFAAEMNPKVRGFSSAALTAIDEWAWPGNVRELENRVKRAVIMCEGNIIDTADLDFGEGEGADTMTLNLKAAREQVDRRMIKQALARSEDNISAAAKLLGVSRPTLYDLLKQYDLQP</sequence>
<organism evidence="11 12">
    <name type="scientific">Qipengyuania atrilutea</name>
    <dbReference type="NCBI Taxonomy" id="2744473"/>
    <lineage>
        <taxon>Bacteria</taxon>
        <taxon>Pseudomonadati</taxon>
        <taxon>Pseudomonadota</taxon>
        <taxon>Alphaproteobacteria</taxon>
        <taxon>Sphingomonadales</taxon>
        <taxon>Erythrobacteraceae</taxon>
        <taxon>Qipengyuania</taxon>
    </lineage>
</organism>
<evidence type="ECO:0000256" key="7">
    <source>
        <dbReference type="ARBA" id="ARBA00023163"/>
    </source>
</evidence>
<dbReference type="PROSITE" id="PS50045">
    <property type="entry name" value="SIGMA54_INTERACT_4"/>
    <property type="match status" value="1"/>
</dbReference>
<keyword evidence="5" id="KW-0238">DNA-binding</keyword>
<dbReference type="Proteomes" id="UP000561438">
    <property type="component" value="Unassembled WGS sequence"/>
</dbReference>
<dbReference type="GO" id="GO:0005524">
    <property type="term" value="F:ATP binding"/>
    <property type="evidence" value="ECO:0007669"/>
    <property type="project" value="UniProtKB-KW"/>
</dbReference>
<evidence type="ECO:0000256" key="1">
    <source>
        <dbReference type="ARBA" id="ARBA00022741"/>
    </source>
</evidence>
<evidence type="ECO:0000256" key="6">
    <source>
        <dbReference type="ARBA" id="ARBA00023159"/>
    </source>
</evidence>
<dbReference type="Gene3D" id="1.10.10.60">
    <property type="entry name" value="Homeodomain-like"/>
    <property type="match status" value="1"/>
</dbReference>
<dbReference type="SUPFAM" id="SSF52540">
    <property type="entry name" value="P-loop containing nucleoside triphosphate hydrolases"/>
    <property type="match status" value="1"/>
</dbReference>
<comment type="caution">
    <text evidence="11">The sequence shown here is derived from an EMBL/GenBank/DDBJ whole genome shotgun (WGS) entry which is preliminary data.</text>
</comment>
<dbReference type="InterPro" id="IPR011006">
    <property type="entry name" value="CheY-like_superfamily"/>
</dbReference>
<dbReference type="EMBL" id="JABWGV010000001">
    <property type="protein sequence ID" value="NVD43690.1"/>
    <property type="molecule type" value="Genomic_DNA"/>
</dbReference>
<dbReference type="CDD" id="cd00009">
    <property type="entry name" value="AAA"/>
    <property type="match status" value="1"/>
</dbReference>
<dbReference type="InterPro" id="IPR003593">
    <property type="entry name" value="AAA+_ATPase"/>
</dbReference>
<dbReference type="InterPro" id="IPR002078">
    <property type="entry name" value="Sigma_54_int"/>
</dbReference>
<keyword evidence="8" id="KW-0597">Phosphoprotein</keyword>
<evidence type="ECO:0000313" key="12">
    <source>
        <dbReference type="Proteomes" id="UP000561438"/>
    </source>
</evidence>
<dbReference type="InterPro" id="IPR002197">
    <property type="entry name" value="HTH_Fis"/>
</dbReference>
<keyword evidence="3" id="KW-0902">Two-component regulatory system</keyword>
<dbReference type="SMART" id="SM00382">
    <property type="entry name" value="AAA"/>
    <property type="match status" value="1"/>
</dbReference>
<dbReference type="PANTHER" id="PTHR32071:SF113">
    <property type="entry name" value="ALGINATE BIOSYNTHESIS TRANSCRIPTIONAL REGULATORY PROTEIN ALGB"/>
    <property type="match status" value="1"/>
</dbReference>
<dbReference type="PROSITE" id="PS00676">
    <property type="entry name" value="SIGMA54_INTERACT_2"/>
    <property type="match status" value="1"/>
</dbReference>
<gene>
    <name evidence="11" type="primary">prsR</name>
    <name evidence="11" type="ORF">HUV48_01495</name>
</gene>
<feature type="modified residue" description="4-aspartylphosphate" evidence="8">
    <location>
        <position position="55"/>
    </location>
</feature>
<evidence type="ECO:0000256" key="4">
    <source>
        <dbReference type="ARBA" id="ARBA00023015"/>
    </source>
</evidence>
<dbReference type="Pfam" id="PF00072">
    <property type="entry name" value="Response_reg"/>
    <property type="match status" value="1"/>
</dbReference>
<evidence type="ECO:0000313" key="11">
    <source>
        <dbReference type="EMBL" id="NVD43690.1"/>
    </source>
</evidence>
<dbReference type="SUPFAM" id="SSF52172">
    <property type="entry name" value="CheY-like"/>
    <property type="match status" value="1"/>
</dbReference>
<keyword evidence="1" id="KW-0547">Nucleotide-binding</keyword>
<keyword evidence="7" id="KW-0804">Transcription</keyword>
<name>A0A850GZN8_9SPHN</name>
<keyword evidence="4" id="KW-0805">Transcription regulation</keyword>
<keyword evidence="6" id="KW-0010">Activator</keyword>
<dbReference type="FunFam" id="3.40.50.300:FF:000006">
    <property type="entry name" value="DNA-binding transcriptional regulator NtrC"/>
    <property type="match status" value="1"/>
</dbReference>